<dbReference type="AlphaFoldDB" id="A0A6A6V7S4"/>
<evidence type="ECO:0000256" key="1">
    <source>
        <dbReference type="ARBA" id="ARBA00023186"/>
    </source>
</evidence>
<dbReference type="OrthoDB" id="10250354at2759"/>
<dbReference type="InterPro" id="IPR051938">
    <property type="entry name" value="Apopto_cytoskel_mod"/>
</dbReference>
<protein>
    <submittedName>
        <fullName evidence="5">DnaJ-domain-containing protein</fullName>
    </submittedName>
</protein>
<organism evidence="5 6">
    <name type="scientific">Sporormia fimetaria CBS 119925</name>
    <dbReference type="NCBI Taxonomy" id="1340428"/>
    <lineage>
        <taxon>Eukaryota</taxon>
        <taxon>Fungi</taxon>
        <taxon>Dikarya</taxon>
        <taxon>Ascomycota</taxon>
        <taxon>Pezizomycotina</taxon>
        <taxon>Dothideomycetes</taxon>
        <taxon>Pleosporomycetidae</taxon>
        <taxon>Pleosporales</taxon>
        <taxon>Sporormiaceae</taxon>
        <taxon>Sporormia</taxon>
    </lineage>
</organism>
<dbReference type="SMART" id="SM00271">
    <property type="entry name" value="DnaJ"/>
    <property type="match status" value="1"/>
</dbReference>
<dbReference type="PANTHER" id="PTHR44145:SF3">
    <property type="entry name" value="DNAJ HOMOLOG SUBFAMILY A MEMBER 3, MITOCHONDRIAL"/>
    <property type="match status" value="1"/>
</dbReference>
<dbReference type="Pfam" id="PF00226">
    <property type="entry name" value="DnaJ"/>
    <property type="match status" value="1"/>
</dbReference>
<keyword evidence="3" id="KW-1133">Transmembrane helix</keyword>
<feature type="transmembrane region" description="Helical" evidence="3">
    <location>
        <begin position="268"/>
        <end position="293"/>
    </location>
</feature>
<gene>
    <name evidence="5" type="ORF">M011DRAFT_447024</name>
</gene>
<reference evidence="5" key="1">
    <citation type="journal article" date="2020" name="Stud. Mycol.">
        <title>101 Dothideomycetes genomes: a test case for predicting lifestyles and emergence of pathogens.</title>
        <authorList>
            <person name="Haridas S."/>
            <person name="Albert R."/>
            <person name="Binder M."/>
            <person name="Bloem J."/>
            <person name="Labutti K."/>
            <person name="Salamov A."/>
            <person name="Andreopoulos B."/>
            <person name="Baker S."/>
            <person name="Barry K."/>
            <person name="Bills G."/>
            <person name="Bluhm B."/>
            <person name="Cannon C."/>
            <person name="Castanera R."/>
            <person name="Culley D."/>
            <person name="Daum C."/>
            <person name="Ezra D."/>
            <person name="Gonzalez J."/>
            <person name="Henrissat B."/>
            <person name="Kuo A."/>
            <person name="Liang C."/>
            <person name="Lipzen A."/>
            <person name="Lutzoni F."/>
            <person name="Magnuson J."/>
            <person name="Mondo S."/>
            <person name="Nolan M."/>
            <person name="Ohm R."/>
            <person name="Pangilinan J."/>
            <person name="Park H.-J."/>
            <person name="Ramirez L."/>
            <person name="Alfaro M."/>
            <person name="Sun H."/>
            <person name="Tritt A."/>
            <person name="Yoshinaga Y."/>
            <person name="Zwiers L.-H."/>
            <person name="Turgeon B."/>
            <person name="Goodwin S."/>
            <person name="Spatafora J."/>
            <person name="Crous P."/>
            <person name="Grigoriev I."/>
        </authorList>
    </citation>
    <scope>NUCLEOTIDE SEQUENCE</scope>
    <source>
        <strain evidence="5">CBS 119925</strain>
    </source>
</reference>
<keyword evidence="6" id="KW-1185">Reference proteome</keyword>
<feature type="domain" description="J" evidence="4">
    <location>
        <begin position="56"/>
        <end position="121"/>
    </location>
</feature>
<dbReference type="Gene3D" id="1.10.287.110">
    <property type="entry name" value="DnaJ domain"/>
    <property type="match status" value="1"/>
</dbReference>
<proteinExistence type="predicted"/>
<evidence type="ECO:0000259" key="4">
    <source>
        <dbReference type="PROSITE" id="PS50076"/>
    </source>
</evidence>
<evidence type="ECO:0000256" key="3">
    <source>
        <dbReference type="SAM" id="Phobius"/>
    </source>
</evidence>
<dbReference type="PRINTS" id="PR00625">
    <property type="entry name" value="JDOMAIN"/>
</dbReference>
<dbReference type="SUPFAM" id="SSF46565">
    <property type="entry name" value="Chaperone J-domain"/>
    <property type="match status" value="1"/>
</dbReference>
<keyword evidence="3" id="KW-0812">Transmembrane</keyword>
<dbReference type="InterPro" id="IPR036869">
    <property type="entry name" value="J_dom_sf"/>
</dbReference>
<dbReference type="CDD" id="cd06257">
    <property type="entry name" value="DnaJ"/>
    <property type="match status" value="1"/>
</dbReference>
<dbReference type="PROSITE" id="PS50076">
    <property type="entry name" value="DNAJ_2"/>
    <property type="match status" value="1"/>
</dbReference>
<keyword evidence="1" id="KW-0143">Chaperone</keyword>
<feature type="compositionally biased region" description="Gly residues" evidence="2">
    <location>
        <begin position="210"/>
        <end position="224"/>
    </location>
</feature>
<dbReference type="Proteomes" id="UP000799440">
    <property type="component" value="Unassembled WGS sequence"/>
</dbReference>
<evidence type="ECO:0000256" key="2">
    <source>
        <dbReference type="SAM" id="MobiDB-lite"/>
    </source>
</evidence>
<name>A0A6A6V7S4_9PLEO</name>
<dbReference type="PANTHER" id="PTHR44145">
    <property type="entry name" value="DNAJ HOMOLOG SUBFAMILY A MEMBER 3, MITOCHONDRIAL"/>
    <property type="match status" value="1"/>
</dbReference>
<feature type="region of interest" description="Disordered" evidence="2">
    <location>
        <begin position="124"/>
        <end position="231"/>
    </location>
</feature>
<dbReference type="InterPro" id="IPR001623">
    <property type="entry name" value="DnaJ_domain"/>
</dbReference>
<sequence>MPHRPALSIGVPAPLRKPHYYHYHLRHHRLPHHPSCPSKQHFFHTSPPLLTPSSKTHYETLDIAPTATSAEIKRQYFTLSKQYHPDRNPSDPNASTRFVEISEAYHVLSVAEKRAQYDAQISASRSARHGYAGSSTGGVPTGSHSSYQSYAGGRPATGLNKKRGTFRGPPPSFYKAGGYGKHGTKRAEYAHHNPHPAGGHEAPKEAGSESYGGFGDGMGPGHSGRGNEVPHFDDRRHKRMHESVSEHIARRRQQKGADVVPPSEGHSFLVNFVMVGGALVAIGFLANVLRLAAEDGAKQKEKQKRESSQ</sequence>
<evidence type="ECO:0000313" key="6">
    <source>
        <dbReference type="Proteomes" id="UP000799440"/>
    </source>
</evidence>
<accession>A0A6A6V7S4</accession>
<evidence type="ECO:0000313" key="5">
    <source>
        <dbReference type="EMBL" id="KAF2745729.1"/>
    </source>
</evidence>
<dbReference type="EMBL" id="MU006581">
    <property type="protein sequence ID" value="KAF2745729.1"/>
    <property type="molecule type" value="Genomic_DNA"/>
</dbReference>
<keyword evidence="3" id="KW-0472">Membrane</keyword>